<dbReference type="InterPro" id="IPR001173">
    <property type="entry name" value="Glyco_trans_2-like"/>
</dbReference>
<protein>
    <submittedName>
        <fullName evidence="2">Glycosyltransferase</fullName>
    </submittedName>
</protein>
<accession>A0A7X8SMS1</accession>
<keyword evidence="3" id="KW-1185">Reference proteome</keyword>
<dbReference type="Pfam" id="PF00535">
    <property type="entry name" value="Glycos_transf_2"/>
    <property type="match status" value="1"/>
</dbReference>
<dbReference type="EMBL" id="JABAIL010000005">
    <property type="protein sequence ID" value="NLR93089.1"/>
    <property type="molecule type" value="Genomic_DNA"/>
</dbReference>
<dbReference type="RefSeq" id="WP_168883796.1">
    <property type="nucleotide sequence ID" value="NZ_JABAIL010000005.1"/>
</dbReference>
<dbReference type="AlphaFoldDB" id="A0A7X8SMS1"/>
<feature type="domain" description="Glycosyltransferase 2-like" evidence="1">
    <location>
        <begin position="4"/>
        <end position="147"/>
    </location>
</feature>
<dbReference type="CDD" id="cd06433">
    <property type="entry name" value="GT_2_WfgS_like"/>
    <property type="match status" value="1"/>
</dbReference>
<evidence type="ECO:0000259" key="1">
    <source>
        <dbReference type="Pfam" id="PF00535"/>
    </source>
</evidence>
<dbReference type="PANTHER" id="PTHR22916:SF3">
    <property type="entry name" value="UDP-GLCNAC:BETAGAL BETA-1,3-N-ACETYLGLUCOSAMINYLTRANSFERASE-LIKE PROTEIN 1"/>
    <property type="match status" value="1"/>
</dbReference>
<organism evidence="2 3">
    <name type="scientific">Flammeovirga agarivorans</name>
    <dbReference type="NCBI Taxonomy" id="2726742"/>
    <lineage>
        <taxon>Bacteria</taxon>
        <taxon>Pseudomonadati</taxon>
        <taxon>Bacteroidota</taxon>
        <taxon>Cytophagia</taxon>
        <taxon>Cytophagales</taxon>
        <taxon>Flammeovirgaceae</taxon>
        <taxon>Flammeovirga</taxon>
    </lineage>
</organism>
<name>A0A7X8SMS1_9BACT</name>
<gene>
    <name evidence="2" type="ORF">HGP29_17885</name>
</gene>
<evidence type="ECO:0000313" key="3">
    <source>
        <dbReference type="Proteomes" id="UP000585050"/>
    </source>
</evidence>
<comment type="caution">
    <text evidence="2">The sequence shown here is derived from an EMBL/GenBank/DDBJ whole genome shotgun (WGS) entry which is preliminary data.</text>
</comment>
<evidence type="ECO:0000313" key="2">
    <source>
        <dbReference type="EMBL" id="NLR93089.1"/>
    </source>
</evidence>
<dbReference type="GO" id="GO:0016758">
    <property type="term" value="F:hexosyltransferase activity"/>
    <property type="evidence" value="ECO:0007669"/>
    <property type="project" value="UniProtKB-ARBA"/>
</dbReference>
<dbReference type="Proteomes" id="UP000585050">
    <property type="component" value="Unassembled WGS sequence"/>
</dbReference>
<sequence length="265" mass="30731">MKISFITSTYNAEKYLEETILSIINQKYKNFEYVIIDGGSQDRTIEIIKKYSSNLSYWSSEKDNGIYDAWNKALEVVTGDWIVFIGADDFIDSPSILQNLLPFLDNAEKNNIPFVYNKIKYINENKQLIEVAGDSWELSKKRLSKIMSVPHCGAFHHISLFKKYGKFDSSFKISGDYDFLLRSLRHEEAIFTDMVFVDMREGGVSSNLKGKLKGIEECKIALRKNNYPISKEISKWEFRIKMSILIKKILGEKILSFVTKFYRGL</sequence>
<keyword evidence="2" id="KW-0808">Transferase</keyword>
<dbReference type="SUPFAM" id="SSF53448">
    <property type="entry name" value="Nucleotide-diphospho-sugar transferases"/>
    <property type="match status" value="1"/>
</dbReference>
<dbReference type="PANTHER" id="PTHR22916">
    <property type="entry name" value="GLYCOSYLTRANSFERASE"/>
    <property type="match status" value="1"/>
</dbReference>
<dbReference type="Gene3D" id="3.90.550.10">
    <property type="entry name" value="Spore Coat Polysaccharide Biosynthesis Protein SpsA, Chain A"/>
    <property type="match status" value="1"/>
</dbReference>
<dbReference type="InterPro" id="IPR029044">
    <property type="entry name" value="Nucleotide-diphossugar_trans"/>
</dbReference>
<reference evidence="2 3" key="1">
    <citation type="submission" date="2020-04" db="EMBL/GenBank/DDBJ databases">
        <title>Flammeovirga sp. SR4, a novel species isolated from seawater.</title>
        <authorList>
            <person name="Wang X."/>
        </authorList>
    </citation>
    <scope>NUCLEOTIDE SEQUENCE [LARGE SCALE GENOMIC DNA]</scope>
    <source>
        <strain evidence="2 3">SR4</strain>
    </source>
</reference>
<proteinExistence type="predicted"/>